<accession>A0A151A2P3</accession>
<name>A0A151A2P3_9STAP</name>
<sequence>MKITGNWLNLCVSNLKKSEDFYSKIGFEIKKNEEMLDKMLGVQTADGHIIMLIEQQQFKKAANVNDTTNNGALVSVSVSTSDEVDELLDLVDDTNGKVLQRGTKLEGFYGGLFSDPDGNRFNIIAM</sequence>
<proteinExistence type="predicted"/>
<dbReference type="AlphaFoldDB" id="A0A151A2P3"/>
<evidence type="ECO:0000259" key="1">
    <source>
        <dbReference type="PROSITE" id="PS51819"/>
    </source>
</evidence>
<dbReference type="InterPro" id="IPR004360">
    <property type="entry name" value="Glyas_Fos-R_dOase_dom"/>
</dbReference>
<dbReference type="RefSeq" id="WP_061853766.1">
    <property type="nucleotide sequence ID" value="NZ_LUGM01000002.1"/>
</dbReference>
<dbReference type="EMBL" id="LUGM01000002">
    <property type="protein sequence ID" value="KYH13535.1"/>
    <property type="molecule type" value="Genomic_DNA"/>
</dbReference>
<dbReference type="InterPro" id="IPR037523">
    <property type="entry name" value="VOC_core"/>
</dbReference>
<dbReference type="PANTHER" id="PTHR36503:SF2">
    <property type="entry name" value="BLR2408 PROTEIN"/>
    <property type="match status" value="1"/>
</dbReference>
<dbReference type="PANTHER" id="PTHR36503">
    <property type="entry name" value="BLR2520 PROTEIN"/>
    <property type="match status" value="1"/>
</dbReference>
<dbReference type="Gene3D" id="3.10.180.10">
    <property type="entry name" value="2,3-Dihydroxybiphenyl 1,2-Dioxygenase, domain 1"/>
    <property type="match status" value="1"/>
</dbReference>
<reference evidence="2 3" key="1">
    <citation type="submission" date="2016-02" db="EMBL/GenBank/DDBJ databases">
        <title>Draft genome sequence of hydrocarbon degrading Staphylococcus saprophyticus Strain CNV2, isolated from crude-oil contaminated soil from Noonmati Oil Refinery, Guwahati, Assam, India.</title>
        <authorList>
            <person name="Mukherjee A."/>
            <person name="Chettri B."/>
            <person name="Langpoklakpam J."/>
            <person name="Singh A.K."/>
            <person name="Chattopadhyay D.J."/>
        </authorList>
    </citation>
    <scope>NUCLEOTIDE SEQUENCE [LARGE SCALE GENOMIC DNA]</scope>
    <source>
        <strain evidence="2 3">CNV2</strain>
    </source>
</reference>
<organism evidence="2 3">
    <name type="scientific">Staphylococcus kloosii</name>
    <dbReference type="NCBI Taxonomy" id="29384"/>
    <lineage>
        <taxon>Bacteria</taxon>
        <taxon>Bacillati</taxon>
        <taxon>Bacillota</taxon>
        <taxon>Bacilli</taxon>
        <taxon>Bacillales</taxon>
        <taxon>Staphylococcaceae</taxon>
        <taxon>Staphylococcus</taxon>
    </lineage>
</organism>
<dbReference type="Proteomes" id="UP000075418">
    <property type="component" value="Unassembled WGS sequence"/>
</dbReference>
<dbReference type="SUPFAM" id="SSF54593">
    <property type="entry name" value="Glyoxalase/Bleomycin resistance protein/Dihydroxybiphenyl dioxygenase"/>
    <property type="match status" value="1"/>
</dbReference>
<evidence type="ECO:0000313" key="2">
    <source>
        <dbReference type="EMBL" id="KYH13535.1"/>
    </source>
</evidence>
<dbReference type="InterPro" id="IPR029068">
    <property type="entry name" value="Glyas_Bleomycin-R_OHBP_Dase"/>
</dbReference>
<dbReference type="PROSITE" id="PS51819">
    <property type="entry name" value="VOC"/>
    <property type="match status" value="1"/>
</dbReference>
<comment type="caution">
    <text evidence="2">The sequence shown here is derived from an EMBL/GenBank/DDBJ whole genome shotgun (WGS) entry which is preliminary data.</text>
</comment>
<gene>
    <name evidence="2" type="ORF">A0131_01750</name>
</gene>
<dbReference type="Pfam" id="PF00903">
    <property type="entry name" value="Glyoxalase"/>
    <property type="match status" value="1"/>
</dbReference>
<evidence type="ECO:0000313" key="3">
    <source>
        <dbReference type="Proteomes" id="UP000075418"/>
    </source>
</evidence>
<protein>
    <submittedName>
        <fullName evidence="2">Glyoxalase</fullName>
    </submittedName>
</protein>
<feature type="domain" description="VOC" evidence="1">
    <location>
        <begin position="4"/>
        <end position="126"/>
    </location>
</feature>